<evidence type="ECO:0000313" key="2">
    <source>
        <dbReference type="EMBL" id="HIX74796.1"/>
    </source>
</evidence>
<reference evidence="2" key="1">
    <citation type="journal article" date="2021" name="PeerJ">
        <title>Extensive microbial diversity within the chicken gut microbiome revealed by metagenomics and culture.</title>
        <authorList>
            <person name="Gilroy R."/>
            <person name="Ravi A."/>
            <person name="Getino M."/>
            <person name="Pursley I."/>
            <person name="Horton D.L."/>
            <person name="Alikhan N.F."/>
            <person name="Baker D."/>
            <person name="Gharbi K."/>
            <person name="Hall N."/>
            <person name="Watson M."/>
            <person name="Adriaenssens E.M."/>
            <person name="Foster-Nyarko E."/>
            <person name="Jarju S."/>
            <person name="Secka A."/>
            <person name="Antonio M."/>
            <person name="Oren A."/>
            <person name="Chaudhuri R.R."/>
            <person name="La Ragione R."/>
            <person name="Hildebrand F."/>
            <person name="Pallen M.J."/>
        </authorList>
    </citation>
    <scope>NUCLEOTIDE SEQUENCE</scope>
    <source>
        <strain evidence="2">ChiGjej6B6-14162</strain>
    </source>
</reference>
<evidence type="ECO:0000259" key="1">
    <source>
        <dbReference type="Pfam" id="PF09820"/>
    </source>
</evidence>
<dbReference type="Pfam" id="PF09820">
    <property type="entry name" value="AAA-ATPase_like"/>
    <property type="match status" value="1"/>
</dbReference>
<dbReference type="AlphaFoldDB" id="A0A9D1X928"/>
<feature type="domain" description="AAA-ATPase-like" evidence="1">
    <location>
        <begin position="7"/>
        <end position="203"/>
    </location>
</feature>
<evidence type="ECO:0000313" key="3">
    <source>
        <dbReference type="Proteomes" id="UP000886740"/>
    </source>
</evidence>
<sequence>MSLRLYPIGIQNFEKIRKEGYLYIDKTALIHQMVKTGSYYFLSRPRRFGKSLLISTLEAYFQGKKELFEGLAMASLEQEWLEYPIFHLDLNISKYASVTDLMDILNRNVTAWEGLYGSDSSERSLPLRFAGVIQRAYKQTGRRAVILVDEYDKPLLQTLHDEDLQGEMRSILKPFYGVLKTMDGCIRFALLTGVTKFGKVSVFSDLNNLEDISMDERYVTICGITEAEIKGQLMEDVQNLATNQGLTVEAASQELKERYDGYHFVENTIGIYNPFSLLNTFAKRKFGDYWFETGTPTYLVELLKRTKYNLYNMAHTETSASVLNSIDAASYNPIPVIYQSGYLTIKDYDPEFGLYTLGFPNREVEEGFVKYLLPYYTSVNMVDTAFEIQRFVREVRQGDVDAFLERLQSFFADTPYELARDLELHYQNVLFIVFRLVGLYTQVEYHTNRGRIDLVLKTDRYIYIMEFKLNGTAEEAMRQIEEKGYAEPFAHDGREVIKVGINFSSAVRNIERWVVNS</sequence>
<dbReference type="InterPro" id="IPR012547">
    <property type="entry name" value="PDDEXK_9"/>
</dbReference>
<dbReference type="Pfam" id="PF08011">
    <property type="entry name" value="PDDEXK_9"/>
    <property type="match status" value="1"/>
</dbReference>
<accession>A0A9D1X928</accession>
<dbReference type="EMBL" id="DXEL01000048">
    <property type="protein sequence ID" value="HIX74796.1"/>
    <property type="molecule type" value="Genomic_DNA"/>
</dbReference>
<dbReference type="GO" id="GO:0005524">
    <property type="term" value="F:ATP binding"/>
    <property type="evidence" value="ECO:0007669"/>
    <property type="project" value="UniProtKB-KW"/>
</dbReference>
<name>A0A9D1X928_9BACT</name>
<keyword evidence="2" id="KW-0067">ATP-binding</keyword>
<proteinExistence type="predicted"/>
<dbReference type="PANTHER" id="PTHR34825:SF1">
    <property type="entry name" value="AAA-ATPASE-LIKE DOMAIN-CONTAINING PROTEIN"/>
    <property type="match status" value="1"/>
</dbReference>
<reference evidence="2" key="2">
    <citation type="submission" date="2021-04" db="EMBL/GenBank/DDBJ databases">
        <authorList>
            <person name="Gilroy R."/>
        </authorList>
    </citation>
    <scope>NUCLEOTIDE SEQUENCE</scope>
    <source>
        <strain evidence="2">ChiGjej6B6-14162</strain>
    </source>
</reference>
<dbReference type="InterPro" id="IPR018631">
    <property type="entry name" value="AAA-ATPase-like_dom"/>
</dbReference>
<comment type="caution">
    <text evidence="2">The sequence shown here is derived from an EMBL/GenBank/DDBJ whole genome shotgun (WGS) entry which is preliminary data.</text>
</comment>
<dbReference type="Proteomes" id="UP000886740">
    <property type="component" value="Unassembled WGS sequence"/>
</dbReference>
<gene>
    <name evidence="2" type="ORF">H9977_07170</name>
</gene>
<organism evidence="2 3">
    <name type="scientific">Candidatus Parabacteroides intestinipullorum</name>
    <dbReference type="NCBI Taxonomy" id="2838723"/>
    <lineage>
        <taxon>Bacteria</taxon>
        <taxon>Pseudomonadati</taxon>
        <taxon>Bacteroidota</taxon>
        <taxon>Bacteroidia</taxon>
        <taxon>Bacteroidales</taxon>
        <taxon>Tannerellaceae</taxon>
        <taxon>Parabacteroides</taxon>
    </lineage>
</organism>
<protein>
    <submittedName>
        <fullName evidence="2">ATP-binding protein</fullName>
    </submittedName>
</protein>
<keyword evidence="2" id="KW-0547">Nucleotide-binding</keyword>
<dbReference type="PANTHER" id="PTHR34825">
    <property type="entry name" value="CONSERVED PROTEIN, WITH A WEAK D-GALACTARATE DEHYDRATASE/ALTRONATE HYDROLASE DOMAIN"/>
    <property type="match status" value="1"/>
</dbReference>